<dbReference type="Proteomes" id="UP001155604">
    <property type="component" value="Unassembled WGS sequence"/>
</dbReference>
<name>A0A9X2WY29_9GAMM</name>
<dbReference type="AlphaFoldDB" id="A0A9X2WY29"/>
<reference evidence="1" key="1">
    <citation type="journal article" date="2023" name="Int. J. Syst. Evol. Microbiol.">
        <title>&lt;i&gt;Shewanella septentrionalis&lt;/i&gt; sp. nov. and &lt;i&gt;Shewanella holmiensis&lt;/i&gt; sp. nov., isolated from Baltic Sea water and sediments.</title>
        <authorList>
            <person name="Martin-Rodriguez A.J."/>
            <person name="Thorell K."/>
            <person name="Joffre E."/>
            <person name="Jensie-Markopoulos S."/>
            <person name="Moore E.R.B."/>
            <person name="Sjoling A."/>
        </authorList>
    </citation>
    <scope>NUCLEOTIDE SEQUENCE</scope>
    <source>
        <strain evidence="1">SP1W3</strain>
    </source>
</reference>
<gene>
    <name evidence="1" type="ORF">NE536_21065</name>
</gene>
<dbReference type="InterPro" id="IPR016181">
    <property type="entry name" value="Acyl_CoA_acyltransferase"/>
</dbReference>
<protein>
    <submittedName>
        <fullName evidence="1">GNAT family N-acetyltransferase</fullName>
    </submittedName>
</protein>
<proteinExistence type="predicted"/>
<accession>A0A9X2WY29</accession>
<keyword evidence="2" id="KW-1185">Reference proteome</keyword>
<dbReference type="PANTHER" id="PTHR47017:SF1">
    <property type="entry name" value="ACYL-COA"/>
    <property type="match status" value="1"/>
</dbReference>
<dbReference type="InterPro" id="IPR007434">
    <property type="entry name" value="FemAB-like"/>
</dbReference>
<organism evidence="1 2">
    <name type="scientific">Shewanella septentrionalis</name>
    <dbReference type="NCBI Taxonomy" id="2952223"/>
    <lineage>
        <taxon>Bacteria</taxon>
        <taxon>Pseudomonadati</taxon>
        <taxon>Pseudomonadota</taxon>
        <taxon>Gammaproteobacteria</taxon>
        <taxon>Alteromonadales</taxon>
        <taxon>Shewanellaceae</taxon>
        <taxon>Shewanella</taxon>
    </lineage>
</organism>
<comment type="caution">
    <text evidence="1">The sequence shown here is derived from an EMBL/GenBank/DDBJ whole genome shotgun (WGS) entry which is preliminary data.</text>
</comment>
<dbReference type="RefSeq" id="WP_261273935.1">
    <property type="nucleotide sequence ID" value="NZ_JAMTCC010000058.1"/>
</dbReference>
<dbReference type="PANTHER" id="PTHR47017">
    <property type="entry name" value="ACYL-COA"/>
    <property type="match status" value="1"/>
</dbReference>
<sequence length="470" mass="53335">MRQLILAFTSSMSDISASAWNAVMGKANPFCRHEFLLALEQSHSACAATGWTPRHLCVFDVGDRLNEVVSTDKSLSPLAAGALISRQAAKHFNPLSLVAVMPLYQKSHSYGEYVFDWAWAEAYERHGLDYYPKWVNAIPFTPVQGRRMGIHSALDSVEQLRVAQLLLLTLNRRLTSELFASEPCVLEQGDAVFDESELNQSVVDEADLDGSMQSVKDQGDSPISSWHSLFVTPSQTPLFEGLPNPLLKRLGTQFHWHNRGYRDFDDFLAGFSSRKRKNILKERAQLQPFNLKFHFVEGEHITASQWQTFIQCYQLTYLKRSGHRGYLTPTFFQLLGEQLAAQVLLLVVEDAKGEMVAGALYLKGENTQGQKCLYGRYWGTTVELDGLHFEACYYQGIQYCIEHGFQMFNAGAQGEHKVLRGFEPVEMYSYHNIAHLGFRAAIADFVEQEAQQMQQYMAQMRAVLPYKKEP</sequence>
<dbReference type="SUPFAM" id="SSF55729">
    <property type="entry name" value="Acyl-CoA N-acyltransferases (Nat)"/>
    <property type="match status" value="1"/>
</dbReference>
<evidence type="ECO:0000313" key="1">
    <source>
        <dbReference type="EMBL" id="MCT7947844.1"/>
    </source>
</evidence>
<evidence type="ECO:0000313" key="2">
    <source>
        <dbReference type="Proteomes" id="UP001155604"/>
    </source>
</evidence>
<dbReference type="EMBL" id="JAMTCC010000058">
    <property type="protein sequence ID" value="MCT7947844.1"/>
    <property type="molecule type" value="Genomic_DNA"/>
</dbReference>
<dbReference type="Gene3D" id="3.40.630.30">
    <property type="match status" value="1"/>
</dbReference>
<dbReference type="Pfam" id="PF04339">
    <property type="entry name" value="FemAB_like"/>
    <property type="match status" value="2"/>
</dbReference>